<keyword evidence="2" id="KW-1185">Reference proteome</keyword>
<organism evidence="1 2">
    <name type="scientific">Alkanindiges hydrocarboniclasticus</name>
    <dbReference type="NCBI Taxonomy" id="1907941"/>
    <lineage>
        <taxon>Bacteria</taxon>
        <taxon>Pseudomonadati</taxon>
        <taxon>Pseudomonadota</taxon>
        <taxon>Gammaproteobacteria</taxon>
        <taxon>Moraxellales</taxon>
        <taxon>Moraxellaceae</taxon>
        <taxon>Alkanindiges</taxon>
    </lineage>
</organism>
<comment type="caution">
    <text evidence="1">The sequence shown here is derived from an EMBL/GenBank/DDBJ whole genome shotgun (WGS) entry which is preliminary data.</text>
</comment>
<dbReference type="OrthoDB" id="5515308at2"/>
<dbReference type="AlphaFoldDB" id="A0A1S8CU94"/>
<protein>
    <submittedName>
        <fullName evidence="1">DUF962 family protein</fullName>
    </submittedName>
</protein>
<sequence>MKITLNAEWTRLLQSYKADHQNPRNQFCHKIGIPLIAASLPVGATIIGLPLAVPMFTVGWGFQFAGHIFEGKKPAFVDDKRQLLVGLVWWGQKSGLVDVKTTAEN</sequence>
<accession>A0A1S8CU94</accession>
<dbReference type="EMBL" id="MLCN01000024">
    <property type="protein sequence ID" value="ONG39322.1"/>
    <property type="molecule type" value="Genomic_DNA"/>
</dbReference>
<proteinExistence type="predicted"/>
<dbReference type="Pfam" id="PF06127">
    <property type="entry name" value="Mpo1-like"/>
    <property type="match status" value="1"/>
</dbReference>
<dbReference type="InterPro" id="IPR009305">
    <property type="entry name" value="Mpo1-like"/>
</dbReference>
<reference evidence="1 2" key="1">
    <citation type="submission" date="2016-10" db="EMBL/GenBank/DDBJ databases">
        <title>Draft Genome sequence of Alkanindiges sp. strain H1.</title>
        <authorList>
            <person name="Subhash Y."/>
            <person name="Lee S."/>
        </authorList>
    </citation>
    <scope>NUCLEOTIDE SEQUENCE [LARGE SCALE GENOMIC DNA]</scope>
    <source>
        <strain evidence="1 2">H1</strain>
    </source>
</reference>
<gene>
    <name evidence="1" type="ORF">BKE30_09850</name>
</gene>
<evidence type="ECO:0000313" key="1">
    <source>
        <dbReference type="EMBL" id="ONG39322.1"/>
    </source>
</evidence>
<dbReference type="Proteomes" id="UP000192132">
    <property type="component" value="Unassembled WGS sequence"/>
</dbReference>
<evidence type="ECO:0000313" key="2">
    <source>
        <dbReference type="Proteomes" id="UP000192132"/>
    </source>
</evidence>
<dbReference type="STRING" id="1907941.BKE30_09850"/>
<dbReference type="RefSeq" id="WP_076878452.1">
    <property type="nucleotide sequence ID" value="NZ_MLCN01000024.1"/>
</dbReference>
<name>A0A1S8CU94_9GAMM</name>